<evidence type="ECO:0000259" key="10">
    <source>
        <dbReference type="Pfam" id="PF18018"/>
    </source>
</evidence>
<dbReference type="Ensembl" id="ENSOABT00000001302.2">
    <property type="protein sequence ID" value="ENSOABP00000001260.2"/>
    <property type="gene ID" value="ENSOABG00000000768.2"/>
</dbReference>
<dbReference type="InterPro" id="IPR040663">
    <property type="entry name" value="DNA_pol_D_N"/>
</dbReference>
<dbReference type="Gene3D" id="3.60.21.50">
    <property type="match status" value="1"/>
</dbReference>
<keyword evidence="7" id="KW-0234">DNA repair</keyword>
<dbReference type="Gene3D" id="2.40.50.430">
    <property type="match status" value="1"/>
</dbReference>
<evidence type="ECO:0000256" key="1">
    <source>
        <dbReference type="ARBA" id="ARBA00004123"/>
    </source>
</evidence>
<evidence type="ECO:0000313" key="12">
    <source>
        <dbReference type="Proteomes" id="UP000472276"/>
    </source>
</evidence>
<protein>
    <recommendedName>
        <fullName evidence="3">DNA polymerase delta subunit 2</fullName>
    </recommendedName>
</protein>
<keyword evidence="4" id="KW-0235">DNA replication</keyword>
<dbReference type="CDD" id="cd07387">
    <property type="entry name" value="MPP_PolD2_C"/>
    <property type="match status" value="1"/>
</dbReference>
<dbReference type="GO" id="GO:0006271">
    <property type="term" value="P:DNA strand elongation involved in DNA replication"/>
    <property type="evidence" value="ECO:0007669"/>
    <property type="project" value="TreeGrafter"/>
</dbReference>
<dbReference type="AlphaFoldDB" id="A0A668RFY8"/>
<keyword evidence="12" id="KW-1185">Reference proteome</keyword>
<dbReference type="GO" id="GO:0006281">
    <property type="term" value="P:DNA repair"/>
    <property type="evidence" value="ECO:0007669"/>
    <property type="project" value="UniProtKB-KW"/>
</dbReference>
<dbReference type="InterPro" id="IPR007185">
    <property type="entry name" value="DNA_pol_a/d/e_bsu"/>
</dbReference>
<gene>
    <name evidence="11" type="primary">POLD2</name>
</gene>
<comment type="similarity">
    <text evidence="2">Belongs to the DNA polymerase delta/II small subunit family.</text>
</comment>
<evidence type="ECO:0000256" key="7">
    <source>
        <dbReference type="ARBA" id="ARBA00023204"/>
    </source>
</evidence>
<evidence type="ECO:0000256" key="5">
    <source>
        <dbReference type="ARBA" id="ARBA00022763"/>
    </source>
</evidence>
<dbReference type="GO" id="GO:0043625">
    <property type="term" value="C:delta DNA polymerase complex"/>
    <property type="evidence" value="ECO:0007669"/>
    <property type="project" value="TreeGrafter"/>
</dbReference>
<dbReference type="PANTHER" id="PTHR10416:SF0">
    <property type="entry name" value="DNA POLYMERASE DELTA SUBUNIT 2"/>
    <property type="match status" value="1"/>
</dbReference>
<evidence type="ECO:0000256" key="2">
    <source>
        <dbReference type="ARBA" id="ARBA00006035"/>
    </source>
</evidence>
<sequence length="500" mass="55574">MFSDLSVQKEGSSLLCRPASEDQGPVFERTSLAYSQCSERYRVGERSFSRQYAHIYAARLMQMRPLLSERAQQKWGSDVVIKKLCDLETAEQCCIVGTLFKRMDLQPSILKEISEEVGSSAKFTPHIESSYWIVLLTTFFFLALQHNLLPQPARAKYIHESDELILEDELQRIKLEGKIDKDKCVTGSVIAVYGAERNDGKFTVEDFCTADLPLQKARPPLDSDRFVLLASGLGLGSTHADSMLGLQLLVDMVTGQLGDLGEQSGAATISRVLLAGNLLSQNTQDKDASTKAKYLTKKTQAGSVDAIRLLDELLLQLVASVPVDVMPGQYDPTNYTLPQQPLHRCMFPLSSVYPTLQLASNPYHASIDGVRFLGTSGQNVCDIQRYSSRDSHLEILEETLRLRHLAPTAPDTLGCYPFYQKDPFILEECPHVYFSGNAPTFDSKLIKGPDGQEVLLVTVPEFSSTQIACLVNLRTLHCEPISFSAFSADEDEESEMNVSH</sequence>
<feature type="domain" description="DNA polymerase alpha/delta/epsilon subunit B" evidence="9">
    <location>
        <begin position="227"/>
        <end position="442"/>
    </location>
</feature>
<name>A0A668RFY8_OREAU</name>
<evidence type="ECO:0000313" key="11">
    <source>
        <dbReference type="Ensembl" id="ENSOABP00000001260.2"/>
    </source>
</evidence>
<dbReference type="InterPro" id="IPR024826">
    <property type="entry name" value="DNA_pol_delta/II_ssu"/>
</dbReference>
<keyword evidence="8" id="KW-0539">Nucleus</keyword>
<dbReference type="Pfam" id="PF04042">
    <property type="entry name" value="DNA_pol_E_B"/>
    <property type="match status" value="1"/>
</dbReference>
<evidence type="ECO:0000256" key="8">
    <source>
        <dbReference type="ARBA" id="ARBA00023242"/>
    </source>
</evidence>
<dbReference type="PANTHER" id="PTHR10416">
    <property type="entry name" value="DNA POLYMERASE DELTA SUBUNIT 2"/>
    <property type="match status" value="1"/>
</dbReference>
<proteinExistence type="inferred from homology"/>
<keyword evidence="5" id="KW-0227">DNA damage</keyword>
<dbReference type="GO" id="GO:0003677">
    <property type="term" value="F:DNA binding"/>
    <property type="evidence" value="ECO:0007669"/>
    <property type="project" value="InterPro"/>
</dbReference>
<reference evidence="11" key="1">
    <citation type="submission" date="2025-08" db="UniProtKB">
        <authorList>
            <consortium name="Ensembl"/>
        </authorList>
    </citation>
    <scope>IDENTIFICATION</scope>
</reference>
<accession>A0A668RFY8</accession>
<dbReference type="Pfam" id="PF18018">
    <property type="entry name" value="DNA_pol_D_N"/>
    <property type="match status" value="1"/>
</dbReference>
<feature type="domain" description="DNA polymerase delta subunit OB-fold" evidence="10">
    <location>
        <begin position="51"/>
        <end position="206"/>
    </location>
</feature>
<dbReference type="FunFam" id="3.60.21.50:FF:000001">
    <property type="entry name" value="DNA polymerase delta 2, accessory subunit"/>
    <property type="match status" value="1"/>
</dbReference>
<reference evidence="11" key="2">
    <citation type="submission" date="2025-09" db="UniProtKB">
        <authorList>
            <consortium name="Ensembl"/>
        </authorList>
    </citation>
    <scope>IDENTIFICATION</scope>
</reference>
<evidence type="ECO:0000256" key="4">
    <source>
        <dbReference type="ARBA" id="ARBA00022705"/>
    </source>
</evidence>
<dbReference type="Proteomes" id="UP000472276">
    <property type="component" value="Unassembled WGS sequence"/>
</dbReference>
<evidence type="ECO:0000259" key="9">
    <source>
        <dbReference type="Pfam" id="PF04042"/>
    </source>
</evidence>
<comment type="subcellular location">
    <subcellularLocation>
        <location evidence="1">Nucleus</location>
    </subcellularLocation>
</comment>
<dbReference type="InterPro" id="IPR041863">
    <property type="entry name" value="PolD2_C"/>
</dbReference>
<keyword evidence="6" id="KW-0228">DNA excision</keyword>
<evidence type="ECO:0000256" key="6">
    <source>
        <dbReference type="ARBA" id="ARBA00022769"/>
    </source>
</evidence>
<organism evidence="11 12">
    <name type="scientific">Oreochromis aureus</name>
    <name type="common">Israeli tilapia</name>
    <name type="synonym">Chromis aureus</name>
    <dbReference type="NCBI Taxonomy" id="47969"/>
    <lineage>
        <taxon>Eukaryota</taxon>
        <taxon>Metazoa</taxon>
        <taxon>Chordata</taxon>
        <taxon>Craniata</taxon>
        <taxon>Vertebrata</taxon>
        <taxon>Euteleostomi</taxon>
        <taxon>Actinopterygii</taxon>
        <taxon>Neopterygii</taxon>
        <taxon>Teleostei</taxon>
        <taxon>Neoteleostei</taxon>
        <taxon>Acanthomorphata</taxon>
        <taxon>Ovalentaria</taxon>
        <taxon>Cichlomorphae</taxon>
        <taxon>Cichliformes</taxon>
        <taxon>Cichlidae</taxon>
        <taxon>African cichlids</taxon>
        <taxon>Pseudocrenilabrinae</taxon>
        <taxon>Oreochromini</taxon>
        <taxon>Oreochromis</taxon>
    </lineage>
</organism>
<evidence type="ECO:0000256" key="3">
    <source>
        <dbReference type="ARBA" id="ARBA00017588"/>
    </source>
</evidence>